<evidence type="ECO:0000256" key="8">
    <source>
        <dbReference type="PROSITE-ProRule" id="PRU00042"/>
    </source>
</evidence>
<dbReference type="PROSITE" id="PS50804">
    <property type="entry name" value="SCAN_BOX"/>
    <property type="match status" value="1"/>
</dbReference>
<feature type="domain" description="C2H2-type" evidence="10">
    <location>
        <begin position="540"/>
        <end position="567"/>
    </location>
</feature>
<feature type="domain" description="SCAN box" evidence="11">
    <location>
        <begin position="80"/>
        <end position="156"/>
    </location>
</feature>
<dbReference type="Pfam" id="PF02023">
    <property type="entry name" value="SCAN"/>
    <property type="match status" value="1"/>
</dbReference>
<evidence type="ECO:0000313" key="14">
    <source>
        <dbReference type="RefSeq" id="XP_060547275.1"/>
    </source>
</evidence>
<dbReference type="InterPro" id="IPR038269">
    <property type="entry name" value="SCAN_sf"/>
</dbReference>
<feature type="domain" description="C2H2-type" evidence="10">
    <location>
        <begin position="512"/>
        <end position="539"/>
    </location>
</feature>
<evidence type="ECO:0000256" key="1">
    <source>
        <dbReference type="ARBA" id="ARBA00022723"/>
    </source>
</evidence>
<dbReference type="SMART" id="SM00355">
    <property type="entry name" value="ZnF_C2H2"/>
    <property type="match status" value="10"/>
</dbReference>
<evidence type="ECO:0000256" key="4">
    <source>
        <dbReference type="ARBA" id="ARBA00022833"/>
    </source>
</evidence>
<keyword evidence="5" id="KW-0805">Transcription regulation</keyword>
<feature type="domain" description="KRAB" evidence="12">
    <location>
        <begin position="238"/>
        <end position="314"/>
    </location>
</feature>
<evidence type="ECO:0000259" key="11">
    <source>
        <dbReference type="PROSITE" id="PS50804"/>
    </source>
</evidence>
<keyword evidence="3 8" id="KW-0863">Zinc-finger</keyword>
<evidence type="ECO:0000313" key="13">
    <source>
        <dbReference type="Proteomes" id="UP001652622"/>
    </source>
</evidence>
<feature type="domain" description="C2H2-type" evidence="10">
    <location>
        <begin position="568"/>
        <end position="595"/>
    </location>
</feature>
<dbReference type="SUPFAM" id="SSF57667">
    <property type="entry name" value="beta-beta-alpha zinc fingers"/>
    <property type="match status" value="6"/>
</dbReference>
<feature type="compositionally biased region" description="Basic and acidic residues" evidence="9">
    <location>
        <begin position="303"/>
        <end position="315"/>
    </location>
</feature>
<organism evidence="13 15">
    <name type="scientific">Pantherophis guttatus</name>
    <name type="common">Corn snake</name>
    <name type="synonym">Elaphe guttata</name>
    <dbReference type="NCBI Taxonomy" id="94885"/>
    <lineage>
        <taxon>Eukaryota</taxon>
        <taxon>Metazoa</taxon>
        <taxon>Chordata</taxon>
        <taxon>Craniata</taxon>
        <taxon>Vertebrata</taxon>
        <taxon>Euteleostomi</taxon>
        <taxon>Lepidosauria</taxon>
        <taxon>Squamata</taxon>
        <taxon>Bifurcata</taxon>
        <taxon>Unidentata</taxon>
        <taxon>Episquamata</taxon>
        <taxon>Toxicofera</taxon>
        <taxon>Serpentes</taxon>
        <taxon>Colubroidea</taxon>
        <taxon>Colubridae</taxon>
        <taxon>Colubrinae</taxon>
        <taxon>Pantherophis</taxon>
    </lineage>
</organism>
<evidence type="ECO:0000256" key="9">
    <source>
        <dbReference type="SAM" id="MobiDB-lite"/>
    </source>
</evidence>
<dbReference type="PROSITE" id="PS50805">
    <property type="entry name" value="KRAB"/>
    <property type="match status" value="1"/>
</dbReference>
<dbReference type="SMART" id="SM00431">
    <property type="entry name" value="SCAN"/>
    <property type="match status" value="1"/>
</dbReference>
<feature type="compositionally biased region" description="Polar residues" evidence="9">
    <location>
        <begin position="327"/>
        <end position="336"/>
    </location>
</feature>
<evidence type="ECO:0000256" key="6">
    <source>
        <dbReference type="ARBA" id="ARBA00023163"/>
    </source>
</evidence>
<gene>
    <name evidence="14 15" type="primary">LOC132711706</name>
</gene>
<dbReference type="PROSITE" id="PS00028">
    <property type="entry name" value="ZINC_FINGER_C2H2_1"/>
    <property type="match status" value="9"/>
</dbReference>
<evidence type="ECO:0000313" key="15">
    <source>
        <dbReference type="RefSeq" id="XP_060547276.1"/>
    </source>
</evidence>
<dbReference type="Pfam" id="PF00096">
    <property type="entry name" value="zf-C2H2"/>
    <property type="match status" value="5"/>
</dbReference>
<feature type="domain" description="C2H2-type" evidence="10">
    <location>
        <begin position="400"/>
        <end position="427"/>
    </location>
</feature>
<dbReference type="Pfam" id="PF13912">
    <property type="entry name" value="zf-C2H2_6"/>
    <property type="match status" value="1"/>
</dbReference>
<keyword evidence="7" id="KW-0539">Nucleus</keyword>
<feature type="domain" description="C2H2-type" evidence="10">
    <location>
        <begin position="344"/>
        <end position="371"/>
    </location>
</feature>
<dbReference type="Pfam" id="PF01352">
    <property type="entry name" value="KRAB"/>
    <property type="match status" value="1"/>
</dbReference>
<dbReference type="RefSeq" id="XP_060547276.1">
    <property type="nucleotide sequence ID" value="XM_060691293.1"/>
</dbReference>
<evidence type="ECO:0000256" key="5">
    <source>
        <dbReference type="ARBA" id="ARBA00023015"/>
    </source>
</evidence>
<evidence type="ECO:0000256" key="7">
    <source>
        <dbReference type="ARBA" id="ARBA00023242"/>
    </source>
</evidence>
<dbReference type="GeneID" id="132711706"/>
<feature type="domain" description="C2H2-type" evidence="10">
    <location>
        <begin position="596"/>
        <end position="620"/>
    </location>
</feature>
<proteinExistence type="predicted"/>
<keyword evidence="1" id="KW-0479">Metal-binding</keyword>
<dbReference type="SUPFAM" id="SSF109640">
    <property type="entry name" value="KRAB domain (Kruppel-associated box)"/>
    <property type="match status" value="1"/>
</dbReference>
<evidence type="ECO:0000259" key="12">
    <source>
        <dbReference type="PROSITE" id="PS50805"/>
    </source>
</evidence>
<dbReference type="SMART" id="SM00349">
    <property type="entry name" value="KRAB"/>
    <property type="match status" value="1"/>
</dbReference>
<keyword evidence="4" id="KW-0862">Zinc</keyword>
<dbReference type="InterPro" id="IPR003309">
    <property type="entry name" value="SCAN_dom"/>
</dbReference>
<dbReference type="PROSITE" id="PS50157">
    <property type="entry name" value="ZINC_FINGER_C2H2_2"/>
    <property type="match status" value="10"/>
</dbReference>
<dbReference type="SUPFAM" id="SSF47353">
    <property type="entry name" value="Retrovirus capsid dimerization domain-like"/>
    <property type="match status" value="1"/>
</dbReference>
<feature type="region of interest" description="Disordered" evidence="9">
    <location>
        <begin position="33"/>
        <end position="69"/>
    </location>
</feature>
<dbReference type="InterPro" id="IPR001909">
    <property type="entry name" value="KRAB"/>
</dbReference>
<dbReference type="Gene3D" id="1.10.4020.10">
    <property type="entry name" value="DNA breaking-rejoining enzymes"/>
    <property type="match status" value="1"/>
</dbReference>
<dbReference type="Proteomes" id="UP001652622">
    <property type="component" value="Unplaced"/>
</dbReference>
<dbReference type="RefSeq" id="XP_060547275.1">
    <property type="nucleotide sequence ID" value="XM_060691292.1"/>
</dbReference>
<dbReference type="Gene3D" id="6.10.140.140">
    <property type="match status" value="1"/>
</dbReference>
<protein>
    <submittedName>
        <fullName evidence="14 15">Zinc finger protein 586-like isoform X1</fullName>
    </submittedName>
</protein>
<feature type="domain" description="C2H2-type" evidence="10">
    <location>
        <begin position="372"/>
        <end position="399"/>
    </location>
</feature>
<dbReference type="InterPro" id="IPR036236">
    <property type="entry name" value="Znf_C2H2_sf"/>
</dbReference>
<feature type="compositionally biased region" description="Basic and acidic residues" evidence="9">
    <location>
        <begin position="33"/>
        <end position="45"/>
    </location>
</feature>
<name>A0ABM3ZFX7_PANGU</name>
<dbReference type="CDD" id="cd07765">
    <property type="entry name" value="KRAB_A-box"/>
    <property type="match status" value="1"/>
</dbReference>
<dbReference type="PANTHER" id="PTHR23226:SF377">
    <property type="entry name" value="ZINC FINGER AND SCAN DOMAIN-CONTAINING PROTEIN 20"/>
    <property type="match status" value="1"/>
</dbReference>
<keyword evidence="2" id="KW-0677">Repeat</keyword>
<dbReference type="Gene3D" id="3.30.160.60">
    <property type="entry name" value="Classic Zinc Finger"/>
    <property type="match status" value="10"/>
</dbReference>
<feature type="domain" description="C2H2-type" evidence="10">
    <location>
        <begin position="428"/>
        <end position="455"/>
    </location>
</feature>
<evidence type="ECO:0000259" key="10">
    <source>
        <dbReference type="PROSITE" id="PS50157"/>
    </source>
</evidence>
<dbReference type="InterPro" id="IPR036051">
    <property type="entry name" value="KRAB_dom_sf"/>
</dbReference>
<keyword evidence="13" id="KW-1185">Reference proteome</keyword>
<feature type="region of interest" description="Disordered" evidence="9">
    <location>
        <begin position="291"/>
        <end position="337"/>
    </location>
</feature>
<dbReference type="PANTHER" id="PTHR23226">
    <property type="entry name" value="ZINC FINGER AND SCAN DOMAIN-CONTAINING"/>
    <property type="match status" value="1"/>
</dbReference>
<dbReference type="InterPro" id="IPR013087">
    <property type="entry name" value="Znf_C2H2_type"/>
</dbReference>
<evidence type="ECO:0000256" key="3">
    <source>
        <dbReference type="ARBA" id="ARBA00022771"/>
    </source>
</evidence>
<keyword evidence="6" id="KW-0804">Transcription</keyword>
<reference evidence="14 15" key="1">
    <citation type="submission" date="2025-05" db="UniProtKB">
        <authorList>
            <consortium name="RefSeq"/>
        </authorList>
    </citation>
    <scope>IDENTIFICATION</scope>
    <source>
        <tissue evidence="14 15">Blood</tissue>
    </source>
</reference>
<accession>A0ABM3ZFX7</accession>
<feature type="domain" description="C2H2-type" evidence="10">
    <location>
        <begin position="456"/>
        <end position="483"/>
    </location>
</feature>
<evidence type="ECO:0000256" key="2">
    <source>
        <dbReference type="ARBA" id="ARBA00022737"/>
    </source>
</evidence>
<feature type="domain" description="C2H2-type" evidence="10">
    <location>
        <begin position="484"/>
        <end position="511"/>
    </location>
</feature>
<sequence>MALENLARPLVNGKTCGDPWVHFGAVLETREKMEGRHPSDAEVRKGPPAAQPWSCGKNGASPGQKSHEEASSSSEVQCCHFTKLQFQEGSRPRNVCTQLHYLCRQWLQPEKHTKAQMLDLVLLEQLLAVLPPEMAKWVRECGAKTSSQAVSLAEGFLLTQEENMQEELQKCTEAVTEYPKNRKNSFKCSQELLFMETLHKDQTQDTTPESRKLSLEFLESPLSDEVEGLAEPLLQDVVSFEEVAVYFSKEEWSQLDADQRELHREVMLENSRNLSPLGCNREDNKNCKEEHQAIHSKGRKRKFVDQMKPKSDETKQSQSGVKKGLPQVSSLPNHTVINKRERPYKSMECTKRFNISDNLFSHKNTHSEGKRFTCMECGKSFTHSSHLNSHKRIHKGERTYKCIECGKGFTCNNTLYYHKKIHAGKKPYKCMDCGKAFYLSSSLNSHKRIHTGERPYECIECGKTFTAMSSLNSHKRIHKREQTYKCIECGKTFYYSESLIIHQRIHTGDRPYKCMECGKGFTCNNNLYHHKKIHTGEKPYKCSECGKTFTRSHYLNSHKRIHTGERPYKCTECGKTFTRSNNLDTHKRSHTGERPYKCMECGKSFTCSRHLHRHKRSHTR</sequence>